<evidence type="ECO:0000256" key="1">
    <source>
        <dbReference type="ARBA" id="ARBA00001924"/>
    </source>
</evidence>
<dbReference type="InterPro" id="IPR005066">
    <property type="entry name" value="MoCF_OxRdtse_dimer"/>
</dbReference>
<keyword evidence="2" id="KW-0500">Molybdenum</keyword>
<dbReference type="InterPro" id="IPR006311">
    <property type="entry name" value="TAT_signal"/>
</dbReference>
<comment type="cofactor">
    <cofactor evidence="1">
        <name>Mo-molybdopterin</name>
        <dbReference type="ChEBI" id="CHEBI:71302"/>
    </cofactor>
</comment>
<dbReference type="InterPro" id="IPR000572">
    <property type="entry name" value="OxRdtase_Mopterin-bd_dom"/>
</dbReference>
<evidence type="ECO:0000256" key="2">
    <source>
        <dbReference type="ARBA" id="ARBA00022505"/>
    </source>
</evidence>
<organism evidence="9 10">
    <name type="scientific">Ottowia thiooxydans</name>
    <dbReference type="NCBI Taxonomy" id="219182"/>
    <lineage>
        <taxon>Bacteria</taxon>
        <taxon>Pseudomonadati</taxon>
        <taxon>Pseudomonadota</taxon>
        <taxon>Betaproteobacteria</taxon>
        <taxon>Burkholderiales</taxon>
        <taxon>Comamonadaceae</taxon>
        <taxon>Ottowia</taxon>
    </lineage>
</organism>
<dbReference type="InterPro" id="IPR030835">
    <property type="entry name" value="Sulfite_DH_SoxC"/>
</dbReference>
<reference evidence="9 10" key="1">
    <citation type="submission" date="2024-06" db="EMBL/GenBank/DDBJ databases">
        <title>Sorghum-associated microbial communities from plants grown in Nebraska, USA.</title>
        <authorList>
            <person name="Schachtman D."/>
        </authorList>
    </citation>
    <scope>NUCLEOTIDE SEQUENCE [LARGE SCALE GENOMIC DNA]</scope>
    <source>
        <strain evidence="9 10">2709</strain>
    </source>
</reference>
<dbReference type="NCBIfam" id="TIGR04555">
    <property type="entry name" value="sulfite_DH_soxC"/>
    <property type="match status" value="1"/>
</dbReference>
<comment type="caution">
    <text evidence="9">The sequence shown here is derived from an EMBL/GenBank/DDBJ whole genome shotgun (WGS) entry which is preliminary data.</text>
</comment>
<dbReference type="Proteomes" id="UP001549320">
    <property type="component" value="Unassembled WGS sequence"/>
</dbReference>
<accession>A0ABV2Q8N1</accession>
<dbReference type="Gene3D" id="3.90.420.10">
    <property type="entry name" value="Oxidoreductase, molybdopterin-binding domain"/>
    <property type="match status" value="1"/>
</dbReference>
<evidence type="ECO:0000313" key="9">
    <source>
        <dbReference type="EMBL" id="MET4577401.1"/>
    </source>
</evidence>
<dbReference type="PRINTS" id="PR00407">
    <property type="entry name" value="EUMOPTERIN"/>
</dbReference>
<dbReference type="InterPro" id="IPR014756">
    <property type="entry name" value="Ig_E-set"/>
</dbReference>
<evidence type="ECO:0000259" key="7">
    <source>
        <dbReference type="Pfam" id="PF00174"/>
    </source>
</evidence>
<evidence type="ECO:0000256" key="5">
    <source>
        <dbReference type="SAM" id="MobiDB-lite"/>
    </source>
</evidence>
<dbReference type="SUPFAM" id="SSF81296">
    <property type="entry name" value="E set domains"/>
    <property type="match status" value="1"/>
</dbReference>
<dbReference type="Pfam" id="PF03404">
    <property type="entry name" value="Mo-co_dimer"/>
    <property type="match status" value="1"/>
</dbReference>
<proteinExistence type="predicted"/>
<dbReference type="Gene3D" id="2.60.40.650">
    <property type="match status" value="1"/>
</dbReference>
<keyword evidence="3" id="KW-0479">Metal-binding</keyword>
<dbReference type="EMBL" id="JBEPSH010000005">
    <property type="protein sequence ID" value="MET4577401.1"/>
    <property type="molecule type" value="Genomic_DNA"/>
</dbReference>
<keyword evidence="10" id="KW-1185">Reference proteome</keyword>
<evidence type="ECO:0000313" key="10">
    <source>
        <dbReference type="Proteomes" id="UP001549320"/>
    </source>
</evidence>
<dbReference type="Pfam" id="PF00174">
    <property type="entry name" value="Oxidored_molyb"/>
    <property type="match status" value="1"/>
</dbReference>
<keyword evidence="4" id="KW-0560">Oxidoreductase</keyword>
<evidence type="ECO:0000256" key="3">
    <source>
        <dbReference type="ARBA" id="ARBA00022723"/>
    </source>
</evidence>
<dbReference type="RefSeq" id="WP_354443769.1">
    <property type="nucleotide sequence ID" value="NZ_JBEPSH010000005.1"/>
</dbReference>
<dbReference type="PROSITE" id="PS51318">
    <property type="entry name" value="TAT"/>
    <property type="match status" value="1"/>
</dbReference>
<feature type="chain" id="PRO_5045532385" evidence="6">
    <location>
        <begin position="33"/>
        <end position="416"/>
    </location>
</feature>
<name>A0ABV2Q8N1_9BURK</name>
<dbReference type="InterPro" id="IPR036374">
    <property type="entry name" value="OxRdtase_Mopterin-bd_sf"/>
</dbReference>
<feature type="signal peptide" evidence="6">
    <location>
        <begin position="1"/>
        <end position="32"/>
    </location>
</feature>
<protein>
    <submittedName>
        <fullName evidence="9">Sulfane dehydrogenase subunit SoxC</fullName>
    </submittedName>
</protein>
<dbReference type="SUPFAM" id="SSF56524">
    <property type="entry name" value="Oxidoreductase molybdopterin-binding domain"/>
    <property type="match status" value="1"/>
</dbReference>
<feature type="region of interest" description="Disordered" evidence="5">
    <location>
        <begin position="33"/>
        <end position="57"/>
    </location>
</feature>
<dbReference type="InterPro" id="IPR008335">
    <property type="entry name" value="Mopterin_OxRdtase_euk"/>
</dbReference>
<evidence type="ECO:0000256" key="4">
    <source>
        <dbReference type="ARBA" id="ARBA00023002"/>
    </source>
</evidence>
<sequence length="416" mass="45741">MENHSSLSRRTILRRSAAIPAASIALGTAAHAQSSSGLPPAVPESMRTPGGPFLNPPYGLPSEFEKGVVRVLPAGNNPFPTGSRTPLQSLHGIITPNGLFFERHHAGVPKINPDHHRLMVHGMVKRPLILSMEDLMRFPSVSKIHFLECSGNSSSQYTGPSGKTAQEIHGLLSCVEWTGVKLSTILAEVGVDPKAKWILAEGTDAAAMTRSIPMNLAMGDAMLAYAQNGEKLRPEQGYPLRLFLPGIEGNMSIKWLRRLKIGDKPFYTREETSKYTDLQPDGSSFEFTFLMDVKSVILTPSGGQKITKGFHEITGVAWTGYGRVKAVDISTDGGKTWRQSVLQEPVLSKALTRFRFPWQWDGNPVIIQSRAIDEAGNVQPIRKKIIDKRGTNQIYHYNAIQSWKISETGEVTNVHA</sequence>
<keyword evidence="6" id="KW-0732">Signal</keyword>
<evidence type="ECO:0000256" key="6">
    <source>
        <dbReference type="SAM" id="SignalP"/>
    </source>
</evidence>
<feature type="domain" description="Oxidoreductase molybdopterin-binding" evidence="7">
    <location>
        <begin position="105"/>
        <end position="266"/>
    </location>
</feature>
<evidence type="ECO:0000259" key="8">
    <source>
        <dbReference type="Pfam" id="PF03404"/>
    </source>
</evidence>
<gene>
    <name evidence="9" type="ORF">ABIE13_002512</name>
</gene>
<dbReference type="PANTHER" id="PTHR19372">
    <property type="entry name" value="SULFITE REDUCTASE"/>
    <property type="match status" value="1"/>
</dbReference>
<feature type="domain" description="Moybdenum cofactor oxidoreductase dimerisation" evidence="8">
    <location>
        <begin position="290"/>
        <end position="401"/>
    </location>
</feature>
<dbReference type="PANTHER" id="PTHR19372:SF7">
    <property type="entry name" value="SULFITE OXIDASE, MITOCHONDRIAL"/>
    <property type="match status" value="1"/>
</dbReference>